<dbReference type="SMART" id="SM00343">
    <property type="entry name" value="ZnF_C2HC"/>
    <property type="match status" value="3"/>
</dbReference>
<comment type="caution">
    <text evidence="4">The sequence shown here is derived from an EMBL/GenBank/DDBJ whole genome shotgun (WGS) entry which is preliminary data.</text>
</comment>
<dbReference type="Pfam" id="PF00098">
    <property type="entry name" value="zf-CCHC"/>
    <property type="match status" value="1"/>
</dbReference>
<feature type="region of interest" description="Disordered" evidence="2">
    <location>
        <begin position="567"/>
        <end position="636"/>
    </location>
</feature>
<dbReference type="Proteomes" id="UP001057375">
    <property type="component" value="Unassembled WGS sequence"/>
</dbReference>
<evidence type="ECO:0000313" key="5">
    <source>
        <dbReference type="Proteomes" id="UP001057375"/>
    </source>
</evidence>
<accession>A0ABQ5JXA0</accession>
<dbReference type="PANTHER" id="PTHR46961:SF8">
    <property type="entry name" value="DYNEIN AXONEMAL HEAVY CHAIN 7"/>
    <property type="match status" value="1"/>
</dbReference>
<organism evidence="4 5">
    <name type="scientific">Aduncisulcus paluster</name>
    <dbReference type="NCBI Taxonomy" id="2918883"/>
    <lineage>
        <taxon>Eukaryota</taxon>
        <taxon>Metamonada</taxon>
        <taxon>Carpediemonas-like organisms</taxon>
        <taxon>Aduncisulcus</taxon>
    </lineage>
</organism>
<reference evidence="4" key="1">
    <citation type="submission" date="2022-03" db="EMBL/GenBank/DDBJ databases">
        <title>Draft genome sequence of Aduncisulcus paluster, a free-living microaerophilic Fornicata.</title>
        <authorList>
            <person name="Yuyama I."/>
            <person name="Kume K."/>
            <person name="Tamura T."/>
            <person name="Inagaki Y."/>
            <person name="Hashimoto T."/>
        </authorList>
    </citation>
    <scope>NUCLEOTIDE SEQUENCE</scope>
    <source>
        <strain evidence="4">NY0171</strain>
    </source>
</reference>
<feature type="domain" description="CCHC-type" evidence="3">
    <location>
        <begin position="85"/>
        <end position="99"/>
    </location>
</feature>
<dbReference type="InterPro" id="IPR001878">
    <property type="entry name" value="Znf_CCHC"/>
</dbReference>
<sequence>MTGHNSDSCPKRVCFYCGKLGHDLFSCSDFRTALHRRQKFNRDPLFSIDPKTCGSHKFDEKVWPLACYRCGQSHAPWRCPLVSPRCALCGEPGHYSRMCDFWFLGQLSVVWLVYSRYNTLLQRLLLLKKYIRDEFTFSSKGEFDVKCILQKSIKLLRKYGENIGKYLRIVRNNRDKIYNIFSEQLKYLLSESPRMKLISRYDTSKSKHFKYGDFRSKQSLQGDSSLPLVLIAHSKGSSRPPDLVQPVMSLKEQLEEYVKVFSHSPDTTKIFHATQPSLIVETCRIPPKLIGRVVLQSYKEAIRDLSFRQVKYKPVIFMMNKVIGLPLMSSHEIQMFMNPFNIYCCKCGESGHSALECRILRRGMPTLPLAELAPRGNRNLSDGERKEVREREREIGSYIYTNISRDSSSCTSLTHGKEKTVTASEASHFDTFLLVRDIEEKRRVSDCQKSGGTSSLSSLGSDSTIRTNKTLIPGDISGILSSSSSRSSRTSHSLPSKPVKRAFDEEVFARSCLDSDGCCAYSCEKVWRVDHCERIRRSGCPGICEDISEDVWMALELIQDDITSASWDDDSAEEDIPPHADTTQPKQSAAKKRRSQPQQYQSGMKKQTGTRGGQDTGGKRRHAERARGKRTARDYRKKRAQGCYVRGLFLDGARWDYEHHQITDQLPKELYSVMPRIRFKPEQHHKPPPDTSSSKYVCPMYKTLERAGVLSTTGHSSNYILPVELPSNKTQAVWIKRGAVLQHHKPPPDTSSSKYVCPMYKTLERAGVLSTTGHSSNYILPVELPSNKTQAVWIKRGAVLVCALDD</sequence>
<keyword evidence="5" id="KW-1185">Reference proteome</keyword>
<feature type="domain" description="CCHC-type" evidence="3">
    <location>
        <begin position="344"/>
        <end position="358"/>
    </location>
</feature>
<dbReference type="EMBL" id="BQXS01011630">
    <property type="protein sequence ID" value="GKT14881.1"/>
    <property type="molecule type" value="Genomic_DNA"/>
</dbReference>
<dbReference type="PANTHER" id="PTHR46961">
    <property type="entry name" value="DYNEIN HEAVY CHAIN 1, AXONEMAL-LIKE PROTEIN"/>
    <property type="match status" value="1"/>
</dbReference>
<evidence type="ECO:0000313" key="4">
    <source>
        <dbReference type="EMBL" id="GKT14881.1"/>
    </source>
</evidence>
<proteinExistence type="predicted"/>
<dbReference type="InterPro" id="IPR041228">
    <property type="entry name" value="Dynein_C"/>
</dbReference>
<dbReference type="Pfam" id="PF18199">
    <property type="entry name" value="Dynein_C"/>
    <property type="match status" value="2"/>
</dbReference>
<dbReference type="InterPro" id="IPR043160">
    <property type="entry name" value="Dynein_C_barrel"/>
</dbReference>
<keyword evidence="1" id="KW-0863">Zinc-finger</keyword>
<evidence type="ECO:0000259" key="3">
    <source>
        <dbReference type="PROSITE" id="PS50158"/>
    </source>
</evidence>
<name>A0ABQ5JXA0_9EUKA</name>
<dbReference type="InterPro" id="IPR026983">
    <property type="entry name" value="DHC"/>
</dbReference>
<dbReference type="PROSITE" id="PS50158">
    <property type="entry name" value="ZF_CCHC"/>
    <property type="match status" value="2"/>
</dbReference>
<protein>
    <recommendedName>
        <fullName evidence="3">CCHC-type domain-containing protein</fullName>
    </recommendedName>
</protein>
<keyword evidence="1" id="KW-0862">Zinc</keyword>
<evidence type="ECO:0000256" key="1">
    <source>
        <dbReference type="PROSITE-ProRule" id="PRU00047"/>
    </source>
</evidence>
<feature type="compositionally biased region" description="Basic residues" evidence="2">
    <location>
        <begin position="619"/>
        <end position="636"/>
    </location>
</feature>
<dbReference type="Gene3D" id="3.10.490.20">
    <property type="match status" value="2"/>
</dbReference>
<evidence type="ECO:0000256" key="2">
    <source>
        <dbReference type="SAM" id="MobiDB-lite"/>
    </source>
</evidence>
<gene>
    <name evidence="4" type="ORF">ADUPG1_010575</name>
</gene>
<keyword evidence="1" id="KW-0479">Metal-binding</keyword>